<dbReference type="EMBL" id="JANLCK010000019">
    <property type="protein sequence ID" value="MCS5728034.1"/>
    <property type="molecule type" value="Genomic_DNA"/>
</dbReference>
<evidence type="ECO:0000259" key="3">
    <source>
        <dbReference type="Pfam" id="PF00171"/>
    </source>
</evidence>
<dbReference type="PANTHER" id="PTHR43353:SF3">
    <property type="entry name" value="ALDEHYDE DEHYDROGENASE-RELATED"/>
    <property type="match status" value="1"/>
</dbReference>
<dbReference type="InterPro" id="IPR015590">
    <property type="entry name" value="Aldehyde_DH_dom"/>
</dbReference>
<dbReference type="Pfam" id="PF00171">
    <property type="entry name" value="Aldedh"/>
    <property type="match status" value="1"/>
</dbReference>
<sequence>MSLAVRQDESAAASPAAEASYDPATGEIRGSVAHTPAARVDALLEAAALAAPALASSSPAERSVWIEAASAAVLEHTDELVAIAEEETRLGLPRLTGELERAAAQARFYAGVALEGSYLDVCLDEAPAGSLARWNVPLGPVAVFGASNFPFGFGVFGHDVASALAAGCPVVVKAHPAHPRLSAAIAEVVGTALSAAGAPEGAHALVVGFDAGLQIVDDPRIAVVCFTGSQAGGMALVERAARRGVPVFAEMGTVNPVFVSPAAEGRRDEIAAGFVGSYTLGAGQFCTKPGLLLAPAGQGYAAAIRSVLDGVAPAPLLTEAIAARFSETAARLQATVGADVPVAEPPSGFTVAPALVTARISDLTEGSPLLEECFGPVAVVAEYESVDEALEALARLQPSLAASVFTSGDPERDDPGAASAVRSLIPRVGRVAVDAWPTGVIGTWAQQHGGPWPATSRPEATSVGAGALDRFLRPVTVQNARAGLIPAFVSRENPWSIPLRIDGRLHLPHPASALETETTP</sequence>
<reference evidence="4" key="1">
    <citation type="submission" date="2022-08" db="EMBL/GenBank/DDBJ databases">
        <authorList>
            <person name="Deng Y."/>
            <person name="Han X.-F."/>
            <person name="Zhang Y.-Q."/>
        </authorList>
    </citation>
    <scope>NUCLEOTIDE SEQUENCE</scope>
    <source>
        <strain evidence="4">CPCC 203407</strain>
    </source>
</reference>
<accession>A0AA41XH10</accession>
<dbReference type="Gene3D" id="3.40.309.10">
    <property type="entry name" value="Aldehyde Dehydrogenase, Chain A, domain 2"/>
    <property type="match status" value="1"/>
</dbReference>
<feature type="domain" description="Aldehyde dehydrogenase" evidence="3">
    <location>
        <begin position="19"/>
        <end position="407"/>
    </location>
</feature>
<dbReference type="InterPro" id="IPR050740">
    <property type="entry name" value="Aldehyde_DH_Superfamily"/>
</dbReference>
<comment type="caution">
    <text evidence="4">The sequence shown here is derived from an EMBL/GenBank/DDBJ whole genome shotgun (WGS) entry which is preliminary data.</text>
</comment>
<dbReference type="InterPro" id="IPR016163">
    <property type="entry name" value="Ald_DH_C"/>
</dbReference>
<keyword evidence="1" id="KW-0560">Oxidoreductase</keyword>
<evidence type="ECO:0000256" key="2">
    <source>
        <dbReference type="SAM" id="MobiDB-lite"/>
    </source>
</evidence>
<dbReference type="InterPro" id="IPR016161">
    <property type="entry name" value="Ald_DH/histidinol_DH"/>
</dbReference>
<name>A0AA41XH10_9MICO</name>
<organism evidence="4 5">
    <name type="scientific">Herbiconiux oxytropis</name>
    <dbReference type="NCBI Taxonomy" id="2970915"/>
    <lineage>
        <taxon>Bacteria</taxon>
        <taxon>Bacillati</taxon>
        <taxon>Actinomycetota</taxon>
        <taxon>Actinomycetes</taxon>
        <taxon>Micrococcales</taxon>
        <taxon>Microbacteriaceae</taxon>
        <taxon>Herbiconiux</taxon>
    </lineage>
</organism>
<dbReference type="Gene3D" id="3.40.605.10">
    <property type="entry name" value="Aldehyde Dehydrogenase, Chain A, domain 1"/>
    <property type="match status" value="1"/>
</dbReference>
<evidence type="ECO:0000313" key="5">
    <source>
        <dbReference type="Proteomes" id="UP001165587"/>
    </source>
</evidence>
<dbReference type="PANTHER" id="PTHR43353">
    <property type="entry name" value="SUCCINATE-SEMIALDEHYDE DEHYDROGENASE, MITOCHONDRIAL"/>
    <property type="match status" value="1"/>
</dbReference>
<dbReference type="RefSeq" id="WP_259531141.1">
    <property type="nucleotide sequence ID" value="NZ_JANLCK010000019.1"/>
</dbReference>
<dbReference type="InterPro" id="IPR016162">
    <property type="entry name" value="Ald_DH_N"/>
</dbReference>
<dbReference type="Proteomes" id="UP001165587">
    <property type="component" value="Unassembled WGS sequence"/>
</dbReference>
<gene>
    <name evidence="4" type="ORF">N1028_19220</name>
</gene>
<feature type="compositionally biased region" description="Low complexity" evidence="2">
    <location>
        <begin position="10"/>
        <end position="20"/>
    </location>
</feature>
<keyword evidence="5" id="KW-1185">Reference proteome</keyword>
<protein>
    <submittedName>
        <fullName evidence="4">Aldehyde dehydrogenase family protein</fullName>
    </submittedName>
</protein>
<dbReference type="AlphaFoldDB" id="A0AA41XH10"/>
<feature type="region of interest" description="Disordered" evidence="2">
    <location>
        <begin position="1"/>
        <end position="20"/>
    </location>
</feature>
<evidence type="ECO:0000313" key="4">
    <source>
        <dbReference type="EMBL" id="MCS5728034.1"/>
    </source>
</evidence>
<dbReference type="SUPFAM" id="SSF53720">
    <property type="entry name" value="ALDH-like"/>
    <property type="match status" value="1"/>
</dbReference>
<dbReference type="GO" id="GO:0016620">
    <property type="term" value="F:oxidoreductase activity, acting on the aldehyde or oxo group of donors, NAD or NADP as acceptor"/>
    <property type="evidence" value="ECO:0007669"/>
    <property type="project" value="InterPro"/>
</dbReference>
<evidence type="ECO:0000256" key="1">
    <source>
        <dbReference type="ARBA" id="ARBA00023002"/>
    </source>
</evidence>
<proteinExistence type="predicted"/>